<dbReference type="EC" id="3.1.3.48" evidence="1"/>
<evidence type="ECO:0000313" key="4">
    <source>
        <dbReference type="EMBL" id="TCS43682.1"/>
    </source>
</evidence>
<dbReference type="PROSITE" id="PS50206">
    <property type="entry name" value="RHODANESE_3"/>
    <property type="match status" value="1"/>
</dbReference>
<dbReference type="SUPFAM" id="SSF52799">
    <property type="entry name" value="(Phosphotyrosine protein) phosphatases II"/>
    <property type="match status" value="1"/>
</dbReference>
<dbReference type="Pfam" id="PF22785">
    <property type="entry name" value="Tc-R-P"/>
    <property type="match status" value="1"/>
</dbReference>
<feature type="domain" description="Rhodanese" evidence="3">
    <location>
        <begin position="90"/>
        <end position="150"/>
    </location>
</feature>
<comment type="caution">
    <text evidence="4">The sequence shown here is derived from an EMBL/GenBank/DDBJ whole genome shotgun (WGS) entry which is preliminary data.</text>
</comment>
<reference evidence="4 5" key="1">
    <citation type="submission" date="2019-03" db="EMBL/GenBank/DDBJ databases">
        <title>Genomic Encyclopedia of Archaeal and Bacterial Type Strains, Phase II (KMG-II): from individual species to whole genera.</title>
        <authorList>
            <person name="Goeker M."/>
        </authorList>
    </citation>
    <scope>NUCLEOTIDE SEQUENCE [LARGE SCALE GENOMIC DNA]</scope>
    <source>
        <strain evidence="4 5">DSM 15388</strain>
    </source>
</reference>
<dbReference type="InterPro" id="IPR003595">
    <property type="entry name" value="Tyr_Pase_cat"/>
</dbReference>
<dbReference type="FunFam" id="3.90.190.10:FF:000157">
    <property type="entry name" value="Protein-tyrosine phosphatase"/>
    <property type="match status" value="1"/>
</dbReference>
<protein>
    <recommendedName>
        <fullName evidence="1">protein-tyrosine-phosphatase</fullName>
        <ecNumber evidence="1">3.1.3.48</ecNumber>
    </recommendedName>
</protein>
<dbReference type="InterPro" id="IPR050561">
    <property type="entry name" value="PTP"/>
</dbReference>
<keyword evidence="5" id="KW-1185">Reference proteome</keyword>
<sequence>MIRTSESHPLQIAEVKTKLMAGKIGITFCPGKHDSMALSGKWQRDLETDLTAIKNWGAKLVLTLIEPHEMKMLKVPLLGDEVQRLGMIWVHLPIHDYSVPSAAFEKNWLIYGKYIRTRLRSGDAIVIHCKGGLGRAGMMAARLLAELGIDPERAIRLVRMARDGAIETPGQLALVRKTTPINDEAEQ</sequence>
<accession>A0A4R3IFE4</accession>
<dbReference type="CDD" id="cd14505">
    <property type="entry name" value="CDKN3-like"/>
    <property type="match status" value="1"/>
</dbReference>
<proteinExistence type="predicted"/>
<dbReference type="PANTHER" id="PTHR23339">
    <property type="entry name" value="TYROSINE SPECIFIC PROTEIN PHOSPHATASE AND DUAL SPECIFICITY PROTEIN PHOSPHATASE"/>
    <property type="match status" value="1"/>
</dbReference>
<evidence type="ECO:0000256" key="1">
    <source>
        <dbReference type="ARBA" id="ARBA00013064"/>
    </source>
</evidence>
<dbReference type="InterPro" id="IPR001763">
    <property type="entry name" value="Rhodanese-like_dom"/>
</dbReference>
<evidence type="ECO:0000259" key="2">
    <source>
        <dbReference type="PROSITE" id="PS50056"/>
    </source>
</evidence>
<dbReference type="InterPro" id="IPR029021">
    <property type="entry name" value="Prot-tyrosine_phosphatase-like"/>
</dbReference>
<dbReference type="EMBL" id="SLZR01000001">
    <property type="protein sequence ID" value="TCS43682.1"/>
    <property type="molecule type" value="Genomic_DNA"/>
</dbReference>
<dbReference type="InterPro" id="IPR000387">
    <property type="entry name" value="Tyr_Pase_dom"/>
</dbReference>
<dbReference type="GO" id="GO:0004725">
    <property type="term" value="F:protein tyrosine phosphatase activity"/>
    <property type="evidence" value="ECO:0007669"/>
    <property type="project" value="UniProtKB-EC"/>
</dbReference>
<feature type="domain" description="Tyrosine specific protein phosphatases" evidence="2">
    <location>
        <begin position="106"/>
        <end position="173"/>
    </location>
</feature>
<dbReference type="Proteomes" id="UP000295793">
    <property type="component" value="Unassembled WGS sequence"/>
</dbReference>
<organism evidence="4 5">
    <name type="scientific">Reinekea marinisedimentorum</name>
    <dbReference type="NCBI Taxonomy" id="230495"/>
    <lineage>
        <taxon>Bacteria</taxon>
        <taxon>Pseudomonadati</taxon>
        <taxon>Pseudomonadota</taxon>
        <taxon>Gammaproteobacteria</taxon>
        <taxon>Oceanospirillales</taxon>
        <taxon>Saccharospirillaceae</taxon>
        <taxon>Reinekea</taxon>
    </lineage>
</organism>
<evidence type="ECO:0000259" key="3">
    <source>
        <dbReference type="PROSITE" id="PS50206"/>
    </source>
</evidence>
<gene>
    <name evidence="4" type="ORF">BCF53_10124</name>
</gene>
<name>A0A4R3IFE4_9GAMM</name>
<evidence type="ECO:0000313" key="5">
    <source>
        <dbReference type="Proteomes" id="UP000295793"/>
    </source>
</evidence>
<dbReference type="Gene3D" id="3.90.190.10">
    <property type="entry name" value="Protein tyrosine phosphatase superfamily"/>
    <property type="match status" value="1"/>
</dbReference>
<dbReference type="AlphaFoldDB" id="A0A4R3IFE4"/>
<dbReference type="PROSITE" id="PS50056">
    <property type="entry name" value="TYR_PHOSPHATASE_2"/>
    <property type="match status" value="1"/>
</dbReference>
<dbReference type="OrthoDB" id="9806482at2"/>
<dbReference type="RefSeq" id="WP_132698630.1">
    <property type="nucleotide sequence ID" value="NZ_SLZR01000001.1"/>
</dbReference>
<dbReference type="SMART" id="SM00404">
    <property type="entry name" value="PTPc_motif"/>
    <property type="match status" value="1"/>
</dbReference>